<organism evidence="3 4">
    <name type="scientific">Streptomyces rubrolavendulae</name>
    <dbReference type="NCBI Taxonomy" id="285473"/>
    <lineage>
        <taxon>Bacteria</taxon>
        <taxon>Bacillati</taxon>
        <taxon>Actinomycetota</taxon>
        <taxon>Actinomycetes</taxon>
        <taxon>Kitasatosporales</taxon>
        <taxon>Streptomycetaceae</taxon>
        <taxon>Streptomyces</taxon>
    </lineage>
</organism>
<evidence type="ECO:0000313" key="3">
    <source>
        <dbReference type="EMBL" id="AOT62056.1"/>
    </source>
</evidence>
<dbReference type="AlphaFoldDB" id="A0A1D8G9D8"/>
<evidence type="ECO:0000313" key="4">
    <source>
        <dbReference type="Proteomes" id="UP000095349"/>
    </source>
</evidence>
<dbReference type="STRING" id="285473.A4G23_04948"/>
<dbReference type="Proteomes" id="UP000095349">
    <property type="component" value="Chromosome"/>
</dbReference>
<dbReference type="CDD" id="cd00130">
    <property type="entry name" value="PAS"/>
    <property type="match status" value="1"/>
</dbReference>
<dbReference type="SUPFAM" id="SSF55781">
    <property type="entry name" value="GAF domain-like"/>
    <property type="match status" value="1"/>
</dbReference>
<dbReference type="KEGG" id="srn:A4G23_04948"/>
<sequence>MSETGSFGEDLADFVRRVGALRGSRALPAAELRGVLDAALFELEHAAETLWPRYERLAARAPEGTSAERRERQLLRAVFQRLPLPVVLVDRDTAVRRMNPAATALTGVRAGYATGRPLAGLLAPGDRAPFRSQVAAAARGEGARSLTVRLLQRPDEPVRATLTALSPPGEPQRTVVLVLQPGVPGGGAGAGAGAGTGTGSGAVPGVARPGGGRAPSAAGAGTAAGAGAASGAPGRPGGVPERPGGVPGLAEATERAGALDLVDAVATALLRTAPGDARGALEAAARVLHGRFADWVVADLCPEGPDGPLRRAAVLGPRDGDTQAARALAAQDPASCPLVVEVAAGGSASLQVRPENALALGTGADGAAVLVRAGVGSLLCLPVVAAGPAPDGGAAGAAGPRVLGVLTLLRCGARRAFSIAEAHAADVLSRHVGLAMCRPVGPGGLGGTGCAGCAGGTG</sequence>
<dbReference type="PATRIC" id="fig|285473.5.peg.5215"/>
<dbReference type="SMART" id="SM00091">
    <property type="entry name" value="PAS"/>
    <property type="match status" value="1"/>
</dbReference>
<feature type="compositionally biased region" description="Low complexity" evidence="1">
    <location>
        <begin position="214"/>
        <end position="244"/>
    </location>
</feature>
<evidence type="ECO:0000259" key="2">
    <source>
        <dbReference type="PROSITE" id="PS50112"/>
    </source>
</evidence>
<proteinExistence type="predicted"/>
<name>A0A1D8G9D8_9ACTN</name>
<dbReference type="NCBIfam" id="TIGR00229">
    <property type="entry name" value="sensory_box"/>
    <property type="match status" value="1"/>
</dbReference>
<keyword evidence="4" id="KW-1185">Reference proteome</keyword>
<reference evidence="3 4" key="1">
    <citation type="submission" date="2016-09" db="EMBL/GenBank/DDBJ databases">
        <title>Streptomyces rubrolavendulae MJM4426 Genome sequencing and assembly.</title>
        <authorList>
            <person name="Kim J.-G."/>
        </authorList>
    </citation>
    <scope>NUCLEOTIDE SEQUENCE [LARGE SCALE GENOMIC DNA]</scope>
    <source>
        <strain evidence="3 4">MJM4426</strain>
    </source>
</reference>
<gene>
    <name evidence="3" type="ORF">A4G23_04948</name>
</gene>
<dbReference type="InterPro" id="IPR013656">
    <property type="entry name" value="PAS_4"/>
</dbReference>
<dbReference type="EMBL" id="CP017316">
    <property type="protein sequence ID" value="AOT62056.1"/>
    <property type="molecule type" value="Genomic_DNA"/>
</dbReference>
<dbReference type="OrthoDB" id="4318906at2"/>
<dbReference type="SUPFAM" id="SSF55785">
    <property type="entry name" value="PYP-like sensor domain (PAS domain)"/>
    <property type="match status" value="1"/>
</dbReference>
<evidence type="ECO:0000256" key="1">
    <source>
        <dbReference type="SAM" id="MobiDB-lite"/>
    </source>
</evidence>
<protein>
    <submittedName>
        <fullName evidence="3">PAS fold protein</fullName>
    </submittedName>
</protein>
<dbReference type="RefSeq" id="WP_069978873.1">
    <property type="nucleotide sequence ID" value="NZ_CP017316.1"/>
</dbReference>
<dbReference type="InterPro" id="IPR000014">
    <property type="entry name" value="PAS"/>
</dbReference>
<dbReference type="Pfam" id="PF08448">
    <property type="entry name" value="PAS_4"/>
    <property type="match status" value="1"/>
</dbReference>
<dbReference type="InterPro" id="IPR035965">
    <property type="entry name" value="PAS-like_dom_sf"/>
</dbReference>
<feature type="domain" description="PAS" evidence="2">
    <location>
        <begin position="71"/>
        <end position="141"/>
    </location>
</feature>
<feature type="compositionally biased region" description="Gly residues" evidence="1">
    <location>
        <begin position="188"/>
        <end position="213"/>
    </location>
</feature>
<dbReference type="PROSITE" id="PS50112">
    <property type="entry name" value="PAS"/>
    <property type="match status" value="1"/>
</dbReference>
<dbReference type="Gene3D" id="3.30.450.20">
    <property type="entry name" value="PAS domain"/>
    <property type="match status" value="1"/>
</dbReference>
<accession>A0A1D8G9D8</accession>
<feature type="region of interest" description="Disordered" evidence="1">
    <location>
        <begin position="188"/>
        <end position="249"/>
    </location>
</feature>